<gene>
    <name evidence="1" type="ORF">NCTC10132_01120</name>
</gene>
<accession>A0A3B0PLR3</accession>
<name>A0A3B0PLR3_9BACT</name>
<organism evidence="1 2">
    <name type="scientific">Mycoplasmopsis edwardii</name>
    <dbReference type="NCBI Taxonomy" id="53558"/>
    <lineage>
        <taxon>Bacteria</taxon>
        <taxon>Bacillati</taxon>
        <taxon>Mycoplasmatota</taxon>
        <taxon>Mycoplasmoidales</taxon>
        <taxon>Metamycoplasmataceae</taxon>
        <taxon>Mycoplasmopsis</taxon>
    </lineage>
</organism>
<protein>
    <submittedName>
        <fullName evidence="1">Uncharacterized protein</fullName>
    </submittedName>
</protein>
<dbReference type="KEGG" id="medw:NCTC10132_01120"/>
<reference evidence="2" key="1">
    <citation type="submission" date="2018-06" db="EMBL/GenBank/DDBJ databases">
        <authorList>
            <consortium name="Pathogen Informatics"/>
        </authorList>
    </citation>
    <scope>NUCLEOTIDE SEQUENCE [LARGE SCALE GENOMIC DNA]</scope>
    <source>
        <strain evidence="2">NCTC10132</strain>
    </source>
</reference>
<sequence length="51" mass="5570">MFLRTEVAKYSFPFWNALDWSTSTPITNLSANLAFFLISSIVTDVAGPATG</sequence>
<evidence type="ECO:0000313" key="2">
    <source>
        <dbReference type="Proteomes" id="UP000257559"/>
    </source>
</evidence>
<evidence type="ECO:0000313" key="1">
    <source>
        <dbReference type="EMBL" id="SYV97752.1"/>
    </source>
</evidence>
<keyword evidence="2" id="KW-1185">Reference proteome</keyword>
<proteinExistence type="predicted"/>
<dbReference type="AlphaFoldDB" id="A0A3B0PLR3"/>
<dbReference type="Proteomes" id="UP000257559">
    <property type="component" value="Chromosome"/>
</dbReference>
<dbReference type="EMBL" id="LS991951">
    <property type="protein sequence ID" value="SYV97752.1"/>
    <property type="molecule type" value="Genomic_DNA"/>
</dbReference>